<organism evidence="1 2">
    <name type="scientific">Halosegnis longus</name>
    <dbReference type="NCBI Taxonomy" id="2216012"/>
    <lineage>
        <taxon>Archaea</taxon>
        <taxon>Methanobacteriati</taxon>
        <taxon>Methanobacteriota</taxon>
        <taxon>Stenosarchaea group</taxon>
        <taxon>Halobacteria</taxon>
        <taxon>Halobacteriales</taxon>
        <taxon>Natronomonadaceae</taxon>
        <taxon>Halosegnis</taxon>
    </lineage>
</organism>
<reference evidence="1 2" key="1">
    <citation type="submission" date="2018-11" db="EMBL/GenBank/DDBJ databases">
        <title>Genome sequences of Natronomonas sp. CBA1133.</title>
        <authorList>
            <person name="Roh S.W."/>
            <person name="Cha I.-T."/>
        </authorList>
    </citation>
    <scope>NUCLEOTIDE SEQUENCE [LARGE SCALE GENOMIC DNA]</scope>
    <source>
        <strain evidence="1 2">CBA1133</strain>
    </source>
</reference>
<name>A0AAJ4R6A8_9EURY</name>
<proteinExistence type="predicted"/>
<dbReference type="Proteomes" id="UP000270581">
    <property type="component" value="Unassembled WGS sequence"/>
</dbReference>
<protein>
    <submittedName>
        <fullName evidence="1">Uncharacterized protein</fullName>
    </submittedName>
</protein>
<accession>A0AAJ4R6A8</accession>
<evidence type="ECO:0000313" key="2">
    <source>
        <dbReference type="Proteomes" id="UP000270581"/>
    </source>
</evidence>
<evidence type="ECO:0000313" key="1">
    <source>
        <dbReference type="EMBL" id="RNJ22082.1"/>
    </source>
</evidence>
<gene>
    <name evidence="1" type="ORF">Nmn1133_13890</name>
</gene>
<sequence>MDKDTLTQIEELLTDVQQDIDDPDTSYKLRTARQLLSIRKQRNKALDEATDEAISDEKILENLRDLGYL</sequence>
<keyword evidence="2" id="KW-1185">Reference proteome</keyword>
<dbReference type="AlphaFoldDB" id="A0AAJ4R6A8"/>
<dbReference type="EMBL" id="RJJC01000003">
    <property type="protein sequence ID" value="RNJ22082.1"/>
    <property type="molecule type" value="Genomic_DNA"/>
</dbReference>
<comment type="caution">
    <text evidence="1">The sequence shown here is derived from an EMBL/GenBank/DDBJ whole genome shotgun (WGS) entry which is preliminary data.</text>
</comment>